<feature type="compositionally biased region" description="Low complexity" evidence="3">
    <location>
        <begin position="17"/>
        <end position="33"/>
    </location>
</feature>
<dbReference type="InterPro" id="IPR001279">
    <property type="entry name" value="Metallo-B-lactamas"/>
</dbReference>
<keyword evidence="1" id="KW-0813">Transport</keyword>
<dbReference type="AlphaFoldDB" id="E1Z8N9"/>
<dbReference type="eggNOG" id="ENOG502RX7H">
    <property type="taxonomic scope" value="Eukaryota"/>
</dbReference>
<accession>E1Z8N9</accession>
<evidence type="ECO:0000256" key="3">
    <source>
        <dbReference type="SAM" id="MobiDB-lite"/>
    </source>
</evidence>
<reference evidence="5 6" key="1">
    <citation type="journal article" date="2010" name="Plant Cell">
        <title>The Chlorella variabilis NC64A genome reveals adaptation to photosymbiosis, coevolution with viruses, and cryptic sex.</title>
        <authorList>
            <person name="Blanc G."/>
            <person name="Duncan G."/>
            <person name="Agarkova I."/>
            <person name="Borodovsky M."/>
            <person name="Gurnon J."/>
            <person name="Kuo A."/>
            <person name="Lindquist E."/>
            <person name="Lucas S."/>
            <person name="Pangilinan J."/>
            <person name="Polle J."/>
            <person name="Salamov A."/>
            <person name="Terry A."/>
            <person name="Yamada T."/>
            <person name="Dunigan D.D."/>
            <person name="Grigoriev I.V."/>
            <person name="Claverie J.M."/>
            <person name="Van Etten J.L."/>
        </authorList>
    </citation>
    <scope>NUCLEOTIDE SEQUENCE [LARGE SCALE GENOMIC DNA]</scope>
    <source>
        <strain evidence="5 6">NC64A</strain>
    </source>
</reference>
<dbReference type="PANTHER" id="PTHR32145">
    <property type="entry name" value="DIFLAVIN FLAVOPROTEIN A 2-RELATED"/>
    <property type="match status" value="1"/>
</dbReference>
<evidence type="ECO:0000259" key="4">
    <source>
        <dbReference type="Pfam" id="PF00753"/>
    </source>
</evidence>
<evidence type="ECO:0000256" key="2">
    <source>
        <dbReference type="ARBA" id="ARBA00022982"/>
    </source>
</evidence>
<feature type="region of interest" description="Disordered" evidence="3">
    <location>
        <begin position="15"/>
        <end position="71"/>
    </location>
</feature>
<dbReference type="GeneID" id="17357111"/>
<name>E1Z8N9_CHLVA</name>
<evidence type="ECO:0000313" key="6">
    <source>
        <dbReference type="Proteomes" id="UP000008141"/>
    </source>
</evidence>
<organism evidence="6">
    <name type="scientific">Chlorella variabilis</name>
    <name type="common">Green alga</name>
    <dbReference type="NCBI Taxonomy" id="554065"/>
    <lineage>
        <taxon>Eukaryota</taxon>
        <taxon>Viridiplantae</taxon>
        <taxon>Chlorophyta</taxon>
        <taxon>core chlorophytes</taxon>
        <taxon>Trebouxiophyceae</taxon>
        <taxon>Chlorellales</taxon>
        <taxon>Chlorellaceae</taxon>
        <taxon>Chlorella clade</taxon>
        <taxon>Chlorella</taxon>
    </lineage>
</organism>
<feature type="compositionally biased region" description="Basic residues" evidence="3">
    <location>
        <begin position="38"/>
        <end position="51"/>
    </location>
</feature>
<dbReference type="STRING" id="554065.E1Z8N9"/>
<keyword evidence="2" id="KW-0249">Electron transport</keyword>
<dbReference type="OMA" id="TYNRRAP"/>
<dbReference type="Proteomes" id="UP000008141">
    <property type="component" value="Unassembled WGS sequence"/>
</dbReference>
<dbReference type="InterPro" id="IPR036866">
    <property type="entry name" value="RibonucZ/Hydroxyglut_hydro"/>
</dbReference>
<dbReference type="InterPro" id="IPR051285">
    <property type="entry name" value="NADH_oxidoreductase_modular"/>
</dbReference>
<dbReference type="EMBL" id="GL433839">
    <property type="protein sequence ID" value="EFN57371.1"/>
    <property type="molecule type" value="Genomic_DNA"/>
</dbReference>
<sequence>MAASLSAMSHACRLGGAQPSTQSRQAAAAAAAPALPPRHARRQRAVRRQRLHVAAAASTDAPPAATSPHKLSPIELWNGKRLQTVVADVADDTITIRSLDWDRDRFDIEFALQEGTTYNRRAPTTAPPHGAGYLIFGADKTALVDASHEKFRGLYMKTLNAELAKAGRQIDYVLVSHTEPDHSGLVKDVVEQFPDAVVVGSKIDLGGGHVMEFVMAPNLHWPDTMFW</sequence>
<dbReference type="Gene3D" id="3.60.15.10">
    <property type="entry name" value="Ribonuclease Z/Hydroxyacylglutathione hydrolase-like"/>
    <property type="match status" value="2"/>
</dbReference>
<dbReference type="Pfam" id="PF00753">
    <property type="entry name" value="Lactamase_B"/>
    <property type="match status" value="1"/>
</dbReference>
<evidence type="ECO:0000256" key="1">
    <source>
        <dbReference type="ARBA" id="ARBA00022448"/>
    </source>
</evidence>
<dbReference type="OrthoDB" id="432169at2759"/>
<proteinExistence type="predicted"/>
<gene>
    <name evidence="5" type="ORF">CHLNCDRAFT_142758</name>
</gene>
<feature type="domain" description="Metallo-beta-lactamase" evidence="4">
    <location>
        <begin position="133"/>
        <end position="205"/>
    </location>
</feature>
<dbReference type="RefSeq" id="XP_005849473.1">
    <property type="nucleotide sequence ID" value="XM_005849411.1"/>
</dbReference>
<keyword evidence="6" id="KW-1185">Reference proteome</keyword>
<feature type="compositionally biased region" description="Low complexity" evidence="3">
    <location>
        <begin position="52"/>
        <end position="68"/>
    </location>
</feature>
<dbReference type="PANTHER" id="PTHR32145:SF11">
    <property type="entry name" value="DIFLAVIN FLAVOPROTEIN A 2-RELATED"/>
    <property type="match status" value="1"/>
</dbReference>
<dbReference type="SUPFAM" id="SSF56281">
    <property type="entry name" value="Metallo-hydrolase/oxidoreductase"/>
    <property type="match status" value="1"/>
</dbReference>
<protein>
    <recommendedName>
        <fullName evidence="4">Metallo-beta-lactamase domain-containing protein</fullName>
    </recommendedName>
</protein>
<dbReference type="KEGG" id="cvr:CHLNCDRAFT_142758"/>
<dbReference type="InParanoid" id="E1Z8N9"/>
<evidence type="ECO:0000313" key="5">
    <source>
        <dbReference type="EMBL" id="EFN57371.1"/>
    </source>
</evidence>